<dbReference type="Proteomes" id="UP000032309">
    <property type="component" value="Unassembled WGS sequence"/>
</dbReference>
<name>A0ABQ0JTJ6_9BACT</name>
<dbReference type="NCBIfam" id="TIGR01903">
    <property type="entry name" value="cas5_csm4"/>
    <property type="match status" value="1"/>
</dbReference>
<protein>
    <recommendedName>
        <fullName evidence="2">CRISPR system Cms protein Csm4</fullName>
    </recommendedName>
</protein>
<sequence length="347" mass="39904">MKNYQIKLSPVSPFSGFPSSDTLFGAICWGIKRIYNETKLATILENYQEKPEFILSSSFPYIECNNDIFFFPKPTSPGLSASDIYEMAKIKKEKVEIITKYKKFKKSEYFSFALFSRFLNNVSEKILFQEYLNDEVKLKGKLLMSKKELEGFNFVEKEPLLKSELVQKNAIDRLTMSTGEEGQTFYQEEYFASPAFKLHFLIKTDNIESFKPIFRYLEDKGIGGNRSVGKGRFKIETLNTISVGNDTACNFITLSRYIPDIAEINPESKSMFYAIFPYRSKVDSEAEFKGEDIWKSKVIYLKEGSCFEAKERKPFYGQCPVVKEIGGQKIRQYGFAFPVFGNIGGSK</sequence>
<keyword evidence="4" id="KW-0051">Antiviral defense</keyword>
<dbReference type="InterPro" id="IPR005510">
    <property type="entry name" value="Csm4"/>
</dbReference>
<proteinExistence type="inferred from homology"/>
<evidence type="ECO:0000256" key="3">
    <source>
        <dbReference type="ARBA" id="ARBA00022884"/>
    </source>
</evidence>
<organism evidence="5 6">
    <name type="scientific">Candidatus Brocadia sinica JPN1</name>
    <dbReference type="NCBI Taxonomy" id="1197129"/>
    <lineage>
        <taxon>Bacteria</taxon>
        <taxon>Pseudomonadati</taxon>
        <taxon>Planctomycetota</taxon>
        <taxon>Candidatus Brocadiia</taxon>
        <taxon>Candidatus Brocadiales</taxon>
        <taxon>Candidatus Brocadiaceae</taxon>
        <taxon>Candidatus Brocadia</taxon>
    </lineage>
</organism>
<evidence type="ECO:0000313" key="6">
    <source>
        <dbReference type="Proteomes" id="UP000032309"/>
    </source>
</evidence>
<evidence type="ECO:0000313" key="5">
    <source>
        <dbReference type="EMBL" id="GAN32043.1"/>
    </source>
</evidence>
<reference evidence="6" key="1">
    <citation type="journal article" date="2015" name="Genome Announc.">
        <title>Draft Genome Sequence of an Anaerobic Ammonium-Oxidizing Bacterium, "Candidatus Brocadia sinica".</title>
        <authorList>
            <person name="Oshiki M."/>
            <person name="Shinyako-Hata K."/>
            <person name="Satoh H."/>
            <person name="Okabe S."/>
        </authorList>
    </citation>
    <scope>NUCLEOTIDE SEQUENCE [LARGE SCALE GENOMIC DNA]</scope>
    <source>
        <strain evidence="6">JPN1</strain>
    </source>
</reference>
<keyword evidence="6" id="KW-1185">Reference proteome</keyword>
<accession>A0ABQ0JTJ6</accession>
<dbReference type="EMBL" id="BAFN01000001">
    <property type="protein sequence ID" value="GAN32043.1"/>
    <property type="molecule type" value="Genomic_DNA"/>
</dbReference>
<evidence type="ECO:0000256" key="2">
    <source>
        <dbReference type="ARBA" id="ARBA00016109"/>
    </source>
</evidence>
<evidence type="ECO:0000256" key="1">
    <source>
        <dbReference type="ARBA" id="ARBA00005772"/>
    </source>
</evidence>
<comment type="caution">
    <text evidence="5">The sequence shown here is derived from an EMBL/GenBank/DDBJ whole genome shotgun (WGS) entry which is preliminary data.</text>
</comment>
<evidence type="ECO:0000256" key="4">
    <source>
        <dbReference type="ARBA" id="ARBA00023118"/>
    </source>
</evidence>
<dbReference type="RefSeq" id="WP_052562138.1">
    <property type="nucleotide sequence ID" value="NZ_BAFN01000001.1"/>
</dbReference>
<gene>
    <name evidence="5" type="ORF">BROSI_A0547</name>
</gene>
<comment type="similarity">
    <text evidence="1">Belongs to the CRISPR-associated Csm4 family.</text>
</comment>
<keyword evidence="3" id="KW-0694">RNA-binding</keyword>